<evidence type="ECO:0000313" key="2">
    <source>
        <dbReference type="Proteomes" id="UP001596989"/>
    </source>
</evidence>
<organism evidence="1 2">
    <name type="scientific">Paenibacillus chungangensis</name>
    <dbReference type="NCBI Taxonomy" id="696535"/>
    <lineage>
        <taxon>Bacteria</taxon>
        <taxon>Bacillati</taxon>
        <taxon>Bacillota</taxon>
        <taxon>Bacilli</taxon>
        <taxon>Bacillales</taxon>
        <taxon>Paenibacillaceae</taxon>
        <taxon>Paenibacillus</taxon>
    </lineage>
</organism>
<keyword evidence="1" id="KW-0378">Hydrolase</keyword>
<evidence type="ECO:0000313" key="1">
    <source>
        <dbReference type="EMBL" id="MFD0959159.1"/>
    </source>
</evidence>
<comment type="caution">
    <text evidence="1">The sequence shown here is derived from an EMBL/GenBank/DDBJ whole genome shotgun (WGS) entry which is preliminary data.</text>
</comment>
<gene>
    <name evidence="1" type="ORF">ACFQ2I_07135</name>
</gene>
<sequence>MRVAAIGAHPDDVEALCGGTLAKCAARGDEVTIIIATNGNVGSPVLSKEEIAAIRHEEAKAAADLIGAKLIWLGFDDEFLFHDRPTRLAFINAIRQASPDFMFVHGPNDYHPDHRICGEIAIDCRIPVTVPLIETEYPAMQNIPHVFIMDNLGSIGFEPEIYVDITDTIDKRGQMLKCHASQDDWLRHMYGMDYIEFLARPAAMRGMAIGVPYAEAFRSLPMYPVTGGPHLLP</sequence>
<dbReference type="Pfam" id="PF02585">
    <property type="entry name" value="PIG-L"/>
    <property type="match status" value="1"/>
</dbReference>
<dbReference type="RefSeq" id="WP_377563124.1">
    <property type="nucleotide sequence ID" value="NZ_JBHTJZ010000007.1"/>
</dbReference>
<accession>A0ABW3HNV3</accession>
<proteinExistence type="predicted"/>
<dbReference type="InterPro" id="IPR024078">
    <property type="entry name" value="LmbE-like_dom_sf"/>
</dbReference>
<reference evidence="2" key="1">
    <citation type="journal article" date="2019" name="Int. J. Syst. Evol. Microbiol.">
        <title>The Global Catalogue of Microorganisms (GCM) 10K type strain sequencing project: providing services to taxonomists for standard genome sequencing and annotation.</title>
        <authorList>
            <consortium name="The Broad Institute Genomics Platform"/>
            <consortium name="The Broad Institute Genome Sequencing Center for Infectious Disease"/>
            <person name="Wu L."/>
            <person name="Ma J."/>
        </authorList>
    </citation>
    <scope>NUCLEOTIDE SEQUENCE [LARGE SCALE GENOMIC DNA]</scope>
    <source>
        <strain evidence="2">CCUG 59129</strain>
    </source>
</reference>
<dbReference type="PANTHER" id="PTHR12993">
    <property type="entry name" value="N-ACETYLGLUCOSAMINYL-PHOSPHATIDYLINOSITOL DE-N-ACETYLASE-RELATED"/>
    <property type="match status" value="1"/>
</dbReference>
<dbReference type="InterPro" id="IPR003737">
    <property type="entry name" value="GlcNAc_PI_deacetylase-related"/>
</dbReference>
<dbReference type="EMBL" id="JBHTJZ010000007">
    <property type="protein sequence ID" value="MFD0959159.1"/>
    <property type="molecule type" value="Genomic_DNA"/>
</dbReference>
<name>A0ABW3HNV3_9BACL</name>
<keyword evidence="2" id="KW-1185">Reference proteome</keyword>
<dbReference type="GO" id="GO:0016787">
    <property type="term" value="F:hydrolase activity"/>
    <property type="evidence" value="ECO:0007669"/>
    <property type="project" value="UniProtKB-KW"/>
</dbReference>
<dbReference type="EC" id="3.5.1.-" evidence="1"/>
<dbReference type="PANTHER" id="PTHR12993:SF30">
    <property type="entry name" value="N-ACETYL-ALPHA-D-GLUCOSAMINYL L-MALATE DEACETYLASE 1"/>
    <property type="match status" value="1"/>
</dbReference>
<dbReference type="Gene3D" id="3.40.50.10320">
    <property type="entry name" value="LmbE-like"/>
    <property type="match status" value="1"/>
</dbReference>
<dbReference type="SUPFAM" id="SSF102588">
    <property type="entry name" value="LmbE-like"/>
    <property type="match status" value="1"/>
</dbReference>
<dbReference type="Proteomes" id="UP001596989">
    <property type="component" value="Unassembled WGS sequence"/>
</dbReference>
<protein>
    <submittedName>
        <fullName evidence="1">PIG-L deacetylase family protein</fullName>
        <ecNumber evidence="1">3.5.1.-</ecNumber>
    </submittedName>
</protein>